<evidence type="ECO:0000259" key="5">
    <source>
        <dbReference type="Pfam" id="PF07687"/>
    </source>
</evidence>
<dbReference type="Gene3D" id="3.40.630.10">
    <property type="entry name" value="Zn peptidases"/>
    <property type="match status" value="1"/>
</dbReference>
<dbReference type="PANTHER" id="PTHR43270:SF12">
    <property type="entry name" value="SUCCINYL-DIAMINOPIMELATE DESUCCINYLASE"/>
    <property type="match status" value="1"/>
</dbReference>
<evidence type="ECO:0000313" key="7">
    <source>
        <dbReference type="Proteomes" id="UP001499909"/>
    </source>
</evidence>
<evidence type="ECO:0000256" key="2">
    <source>
        <dbReference type="ARBA" id="ARBA00022723"/>
    </source>
</evidence>
<dbReference type="InterPro" id="IPR051458">
    <property type="entry name" value="Cyt/Met_Dipeptidase"/>
</dbReference>
<dbReference type="InterPro" id="IPR002933">
    <property type="entry name" value="Peptidase_M20"/>
</dbReference>
<dbReference type="Proteomes" id="UP001499909">
    <property type="component" value="Unassembled WGS sequence"/>
</dbReference>
<proteinExistence type="predicted"/>
<evidence type="ECO:0000256" key="3">
    <source>
        <dbReference type="ARBA" id="ARBA00022801"/>
    </source>
</evidence>
<dbReference type="NCBIfam" id="NF005914">
    <property type="entry name" value="PRK07907.1"/>
    <property type="match status" value="1"/>
</dbReference>
<comment type="caution">
    <text evidence="6">The sequence shown here is derived from an EMBL/GenBank/DDBJ whole genome shotgun (WGS) entry which is preliminary data.</text>
</comment>
<keyword evidence="2" id="KW-0479">Metal-binding</keyword>
<evidence type="ECO:0000256" key="1">
    <source>
        <dbReference type="ARBA" id="ARBA00022670"/>
    </source>
</evidence>
<dbReference type="EMBL" id="BAABDH010000104">
    <property type="protein sequence ID" value="GAA3948323.1"/>
    <property type="molecule type" value="Genomic_DNA"/>
</dbReference>
<dbReference type="SUPFAM" id="SSF53187">
    <property type="entry name" value="Zn-dependent exopeptidases"/>
    <property type="match status" value="1"/>
</dbReference>
<reference evidence="7" key="1">
    <citation type="journal article" date="2019" name="Int. J. Syst. Evol. Microbiol.">
        <title>The Global Catalogue of Microorganisms (GCM) 10K type strain sequencing project: providing services to taxonomists for standard genome sequencing and annotation.</title>
        <authorList>
            <consortium name="The Broad Institute Genomics Platform"/>
            <consortium name="The Broad Institute Genome Sequencing Center for Infectious Disease"/>
            <person name="Wu L."/>
            <person name="Ma J."/>
        </authorList>
    </citation>
    <scope>NUCLEOTIDE SEQUENCE [LARGE SCALE GENOMIC DNA]</scope>
    <source>
        <strain evidence="7">JCM 17214</strain>
    </source>
</reference>
<dbReference type="InterPro" id="IPR011650">
    <property type="entry name" value="Peptidase_M20_dimer"/>
</dbReference>
<dbReference type="Pfam" id="PF01546">
    <property type="entry name" value="Peptidase_M20"/>
    <property type="match status" value="1"/>
</dbReference>
<dbReference type="Pfam" id="PF07687">
    <property type="entry name" value="M20_dimer"/>
    <property type="match status" value="1"/>
</dbReference>
<accession>A0ABP7NK52</accession>
<feature type="domain" description="Peptidase M20 dimerisation" evidence="5">
    <location>
        <begin position="183"/>
        <end position="341"/>
    </location>
</feature>
<feature type="region of interest" description="Disordered" evidence="4">
    <location>
        <begin position="448"/>
        <end position="477"/>
    </location>
</feature>
<dbReference type="RefSeq" id="WP_345116367.1">
    <property type="nucleotide sequence ID" value="NZ_BAABDH010000104.1"/>
</dbReference>
<protein>
    <submittedName>
        <fullName evidence="6">Dipeptidase</fullName>
    </submittedName>
</protein>
<evidence type="ECO:0000313" key="6">
    <source>
        <dbReference type="EMBL" id="GAA3948323.1"/>
    </source>
</evidence>
<keyword evidence="7" id="KW-1185">Reference proteome</keyword>
<keyword evidence="1" id="KW-0645">Protease</keyword>
<dbReference type="PANTHER" id="PTHR43270">
    <property type="entry name" value="BETA-ALA-HIS DIPEPTIDASE"/>
    <property type="match status" value="1"/>
</dbReference>
<organism evidence="6 7">
    <name type="scientific">Hymenobacter algoricola</name>
    <dbReference type="NCBI Taxonomy" id="486267"/>
    <lineage>
        <taxon>Bacteria</taxon>
        <taxon>Pseudomonadati</taxon>
        <taxon>Bacteroidota</taxon>
        <taxon>Cytophagia</taxon>
        <taxon>Cytophagales</taxon>
        <taxon>Hymenobacteraceae</taxon>
        <taxon>Hymenobacter</taxon>
    </lineage>
</organism>
<keyword evidence="3" id="KW-0378">Hydrolase</keyword>
<sequence>MNTQFVRELQQLVAFPSISTDPQYTGAVRACAAWLAGHLRGIGLDGVQLFETPGHPIVFAQKLVGAHCPTLLIYGHYDVQPVAPAAAWTVPPFGAVIRGPRLYGRGASDDKGQLFTHVKALQLLLESGRPLPLNVKLVLEGEEEIGSPNLGAFVRRHRRLLRADWAVLSDTNLLSLDQPALTYGLRGAFAAELTVRGPRAELHSGVFGGAVLNPLQALAGMLAALHDEAGRVAIPGFYDAVVAASAAERAYLRRYGPADARLLRDAGVEQGWGEAGYSPYERTVLRPSLSITGLSGGYQGAGLKSVVPAQASAKLSFRLAQGQDPHQVEQQLRAFVRRHTPPPVQATLRAQLYAPPYAVAPAHPVMRAAGRAYAEGFGRAPVLQRSGGTIPVVSLFEEHLGIPTVLMGFGLPDDGKHGPDEFLHLTNFWRGIRTSLAFLRQLGQLTPSFSSPCSSSTATATPARATASPAPGTPTRR</sequence>
<name>A0ABP7NK52_9BACT</name>
<gene>
    <name evidence="6" type="ORF">GCM10022406_32700</name>
</gene>
<dbReference type="Gene3D" id="3.30.70.360">
    <property type="match status" value="1"/>
</dbReference>
<dbReference type="NCBIfam" id="NF006579">
    <property type="entry name" value="PRK09104.1"/>
    <property type="match status" value="1"/>
</dbReference>
<dbReference type="NCBIfam" id="NF006053">
    <property type="entry name" value="PRK08201.1"/>
    <property type="match status" value="1"/>
</dbReference>
<evidence type="ECO:0000256" key="4">
    <source>
        <dbReference type="SAM" id="MobiDB-lite"/>
    </source>
</evidence>